<dbReference type="PANTHER" id="PTHR14969">
    <property type="entry name" value="SPHINGOSINE-1-PHOSPHATE PHOSPHOHYDROLASE"/>
    <property type="match status" value="1"/>
</dbReference>
<keyword evidence="2" id="KW-1003">Cell membrane</keyword>
<dbReference type="InterPro" id="IPR001206">
    <property type="entry name" value="Diacylglycerol_kinase_cat_dom"/>
</dbReference>
<keyword evidence="5" id="KW-1133">Transmembrane helix</keyword>
<dbReference type="InterPro" id="IPR017438">
    <property type="entry name" value="ATP-NAD_kinase_N"/>
</dbReference>
<keyword evidence="8" id="KW-0808">Transferase</keyword>
<sequence length="492" mass="51409">MRLAERLGRMDRRLFAAVAGARLPGLERVVPALSRAADNSLLWAGIAGALAVSGRRPLRRAATRGLLAVSLASPLVNLVGKQAFRRSRPSAEGLPLARLVKMPLSASFPSGHSASAAAFAAAVAMEAPRAVAVPVGLLAAGVCFSRVYTGVHYPGDVLAGAAVGVAAGAITLRLWPEAAEAGRARAAVTAPPVPLDPEGEGVVAVVDEGAGPGRGAGAAEAGTRTADVLRAALPRAEIREPGPGDDLGEVVRQAASRAKVLAVAGDDALVSRAAGQVARTATPLLVVPSGPPGDFARALGVLTADEAVAAYRSGDLVSVDVGEAAGRTFVDSASLGVYPEVLAGRERRRGRIGKWPALLWAMAEVLGRDDARPVDLVVDGVPRRAWLVFVGNCRYEVRGAAPTRRERLEDGLLDVRILTAADRLPRVRALISVLTGRFKLSRHYRQWQADTLRISSPSGRLRIACDGEVFTAAGEVRFTKRPRSLLVLRPVD</sequence>
<proteinExistence type="predicted"/>
<evidence type="ECO:0000256" key="6">
    <source>
        <dbReference type="ARBA" id="ARBA00023136"/>
    </source>
</evidence>
<evidence type="ECO:0000256" key="3">
    <source>
        <dbReference type="ARBA" id="ARBA00022692"/>
    </source>
</evidence>
<keyword evidence="9" id="KW-1185">Reference proteome</keyword>
<dbReference type="Pfam" id="PF19279">
    <property type="entry name" value="YegS_C"/>
    <property type="match status" value="1"/>
</dbReference>
<protein>
    <submittedName>
        <fullName evidence="8">Bifunctional phosphatase PAP2/diacylglycerol kinase family protein</fullName>
    </submittedName>
</protein>
<dbReference type="RefSeq" id="WP_377289001.1">
    <property type="nucleotide sequence ID" value="NZ_JBHSBM010000017.1"/>
</dbReference>
<feature type="domain" description="DAGKc" evidence="7">
    <location>
        <begin position="237"/>
        <end position="328"/>
    </location>
</feature>
<evidence type="ECO:0000256" key="5">
    <source>
        <dbReference type="ARBA" id="ARBA00022989"/>
    </source>
</evidence>
<keyword evidence="6" id="KW-0472">Membrane</keyword>
<accession>A0ABV8IAS4</accession>
<dbReference type="Pfam" id="PF00781">
    <property type="entry name" value="DAGK_cat"/>
    <property type="match status" value="1"/>
</dbReference>
<name>A0ABV8IAS4_9ACTN</name>
<dbReference type="PANTHER" id="PTHR14969:SF62">
    <property type="entry name" value="DECAPRENYLPHOSPHORYL-5-PHOSPHORIBOSE PHOSPHATASE RV3807C-RELATED"/>
    <property type="match status" value="1"/>
</dbReference>
<evidence type="ECO:0000256" key="2">
    <source>
        <dbReference type="ARBA" id="ARBA00022475"/>
    </source>
</evidence>
<dbReference type="InterPro" id="IPR000326">
    <property type="entry name" value="PAP2/HPO"/>
</dbReference>
<evidence type="ECO:0000256" key="4">
    <source>
        <dbReference type="ARBA" id="ARBA00022801"/>
    </source>
</evidence>
<dbReference type="InterPro" id="IPR045540">
    <property type="entry name" value="YegS/DAGK_C"/>
</dbReference>
<gene>
    <name evidence="8" type="ORF">ACFOWE_17635</name>
</gene>
<dbReference type="Gene3D" id="2.60.200.40">
    <property type="match status" value="1"/>
</dbReference>
<evidence type="ECO:0000259" key="7">
    <source>
        <dbReference type="PROSITE" id="PS50146"/>
    </source>
</evidence>
<dbReference type="Gene3D" id="3.40.50.10330">
    <property type="entry name" value="Probable inorganic polyphosphate/atp-NAD kinase, domain 1"/>
    <property type="match status" value="1"/>
</dbReference>
<comment type="caution">
    <text evidence="8">The sequence shown here is derived from an EMBL/GenBank/DDBJ whole genome shotgun (WGS) entry which is preliminary data.</text>
</comment>
<dbReference type="SUPFAM" id="SSF111331">
    <property type="entry name" value="NAD kinase/diacylglycerol kinase-like"/>
    <property type="match status" value="1"/>
</dbReference>
<dbReference type="PROSITE" id="PS50146">
    <property type="entry name" value="DAGK"/>
    <property type="match status" value="1"/>
</dbReference>
<dbReference type="GO" id="GO:0016301">
    <property type="term" value="F:kinase activity"/>
    <property type="evidence" value="ECO:0007669"/>
    <property type="project" value="UniProtKB-KW"/>
</dbReference>
<keyword evidence="3" id="KW-0812">Transmembrane</keyword>
<evidence type="ECO:0000313" key="9">
    <source>
        <dbReference type="Proteomes" id="UP001595850"/>
    </source>
</evidence>
<dbReference type="SUPFAM" id="SSF48317">
    <property type="entry name" value="Acid phosphatase/Vanadium-dependent haloperoxidase"/>
    <property type="match status" value="1"/>
</dbReference>
<dbReference type="CDD" id="cd01610">
    <property type="entry name" value="PAP2_like"/>
    <property type="match status" value="1"/>
</dbReference>
<evidence type="ECO:0000313" key="8">
    <source>
        <dbReference type="EMBL" id="MFC4060130.1"/>
    </source>
</evidence>
<reference evidence="9" key="1">
    <citation type="journal article" date="2019" name="Int. J. Syst. Evol. Microbiol.">
        <title>The Global Catalogue of Microorganisms (GCM) 10K type strain sequencing project: providing services to taxonomists for standard genome sequencing and annotation.</title>
        <authorList>
            <consortium name="The Broad Institute Genomics Platform"/>
            <consortium name="The Broad Institute Genome Sequencing Center for Infectious Disease"/>
            <person name="Wu L."/>
            <person name="Ma J."/>
        </authorList>
    </citation>
    <scope>NUCLEOTIDE SEQUENCE [LARGE SCALE GENOMIC DNA]</scope>
    <source>
        <strain evidence="9">TBRC 4489</strain>
    </source>
</reference>
<keyword evidence="8" id="KW-0418">Kinase</keyword>
<keyword evidence="4" id="KW-0378">Hydrolase</keyword>
<dbReference type="InterPro" id="IPR036938">
    <property type="entry name" value="PAP2/HPO_sf"/>
</dbReference>
<dbReference type="EMBL" id="JBHSBM010000017">
    <property type="protein sequence ID" value="MFC4060130.1"/>
    <property type="molecule type" value="Genomic_DNA"/>
</dbReference>
<evidence type="ECO:0000256" key="1">
    <source>
        <dbReference type="ARBA" id="ARBA00004651"/>
    </source>
</evidence>
<dbReference type="Gene3D" id="1.20.144.10">
    <property type="entry name" value="Phosphatidic acid phosphatase type 2/haloperoxidase"/>
    <property type="match status" value="1"/>
</dbReference>
<dbReference type="Proteomes" id="UP001595850">
    <property type="component" value="Unassembled WGS sequence"/>
</dbReference>
<comment type="subcellular location">
    <subcellularLocation>
        <location evidence="1">Cell membrane</location>
        <topology evidence="1">Multi-pass membrane protein</topology>
    </subcellularLocation>
</comment>
<dbReference type="Pfam" id="PF01569">
    <property type="entry name" value="PAP2"/>
    <property type="match status" value="1"/>
</dbReference>
<dbReference type="SMART" id="SM00014">
    <property type="entry name" value="acidPPc"/>
    <property type="match status" value="1"/>
</dbReference>
<dbReference type="InterPro" id="IPR016064">
    <property type="entry name" value="NAD/diacylglycerol_kinase_sf"/>
</dbReference>
<organism evidence="8 9">
    <name type="scientific">Planomonospora corallina</name>
    <dbReference type="NCBI Taxonomy" id="1806052"/>
    <lineage>
        <taxon>Bacteria</taxon>
        <taxon>Bacillati</taxon>
        <taxon>Actinomycetota</taxon>
        <taxon>Actinomycetes</taxon>
        <taxon>Streptosporangiales</taxon>
        <taxon>Streptosporangiaceae</taxon>
        <taxon>Planomonospora</taxon>
    </lineage>
</organism>